<dbReference type="HAMAP" id="MF_01867">
    <property type="entry name" value="BshC"/>
    <property type="match status" value="1"/>
</dbReference>
<gene>
    <name evidence="2" type="primary">bshC</name>
    <name evidence="5" type="ORF">HNQ45_001034</name>
</gene>
<dbReference type="EMBL" id="JACHHF010000005">
    <property type="protein sequence ID" value="MBB5176147.1"/>
    <property type="molecule type" value="Genomic_DNA"/>
</dbReference>
<proteinExistence type="inferred from homology"/>
<dbReference type="NCBIfam" id="TIGR03998">
    <property type="entry name" value="thiol_BshC"/>
    <property type="match status" value="1"/>
</dbReference>
<keyword evidence="6" id="KW-1185">Reference proteome</keyword>
<keyword evidence="2" id="KW-0175">Coiled coil</keyword>
<evidence type="ECO:0000259" key="3">
    <source>
        <dbReference type="Pfam" id="PF10079"/>
    </source>
</evidence>
<evidence type="ECO:0000313" key="6">
    <source>
        <dbReference type="Proteomes" id="UP000579136"/>
    </source>
</evidence>
<feature type="coiled-coil region" evidence="2">
    <location>
        <begin position="418"/>
        <end position="445"/>
    </location>
</feature>
<organism evidence="5 6">
    <name type="scientific">Nosocomiicoccus ampullae</name>
    <dbReference type="NCBI Taxonomy" id="489910"/>
    <lineage>
        <taxon>Bacteria</taxon>
        <taxon>Bacillati</taxon>
        <taxon>Bacillota</taxon>
        <taxon>Bacilli</taxon>
        <taxon>Bacillales</taxon>
        <taxon>Staphylococcaceae</taxon>
        <taxon>Nosocomiicoccus</taxon>
    </lineage>
</organism>
<comment type="function">
    <text evidence="2">Involved in bacillithiol (BSH) biosynthesis. May catalyze the last step of the pathway, the addition of cysteine to glucosamine malate (GlcN-Mal) to generate BSH.</text>
</comment>
<dbReference type="InterPro" id="IPR011199">
    <property type="entry name" value="Bacillithiol_biosynth_BshC"/>
</dbReference>
<protein>
    <recommendedName>
        <fullName evidence="2">Putative cysteine ligase BshC</fullName>
        <ecNumber evidence="2">6.-.-.-</ecNumber>
    </recommendedName>
</protein>
<comment type="caution">
    <text evidence="5">The sequence shown here is derived from an EMBL/GenBank/DDBJ whole genome shotgun (WGS) entry which is preliminary data.</text>
</comment>
<sequence>MRYLYNDDFNDEINCSSEADLKFFHNNQFNEATLQRLFERTPHEHTKALSTIIEKDMLNILGGLTESQKENIKKLSEGHKVVIGGQQAGLFVSPSYTLHKIISILIVVKDIKEKMNYEAVPVFWVASEDHDYDEINHTHVYDTFHNRIKKVSYKPNLDIGMSIGFYEYDKKELLDCLDEVFNYTKDSKENIEIKERIEKEINTHTYWSELFTALVNNIFSEYGLLIFNAHNSEVRELEKGIFKEIIEKSEDIDRAFREGQKEFTDHFNIPKTIETDTNVHLFVNSKEKRELLSRDGDEFKTEESIYTKEELFDYLNKTPEEFSNNVVTRPLMQELLFNTAVFLGGGAEVKYWGELYKVFDVMEREMPVVLKRMSFINVPTELEKLLSSYDLSLTPQLIEDIQKEKDHLTAQSTNKKLLKGIHNLRKLVEKEYESLEKQIQTKHEKQLIDRNESGILKQVDYLERKYNYDVKRQVRNELNKLDELGMLLLPKEVLQERIFHPTVFSNQTFDFTPLNYTNKLIVVME</sequence>
<evidence type="ECO:0000259" key="4">
    <source>
        <dbReference type="Pfam" id="PF24850"/>
    </source>
</evidence>
<comment type="similarity">
    <text evidence="2">Belongs to the BshC family.</text>
</comment>
<dbReference type="Pfam" id="PF24850">
    <property type="entry name" value="CC_BshC"/>
    <property type="match status" value="1"/>
</dbReference>
<reference evidence="5 6" key="1">
    <citation type="submission" date="2020-08" db="EMBL/GenBank/DDBJ databases">
        <title>Genomic Encyclopedia of Type Strains, Phase IV (KMG-IV): sequencing the most valuable type-strain genomes for metagenomic binning, comparative biology and taxonomic classification.</title>
        <authorList>
            <person name="Goeker M."/>
        </authorList>
    </citation>
    <scope>NUCLEOTIDE SEQUENCE [LARGE SCALE GENOMIC DNA]</scope>
    <source>
        <strain evidence="5 6">DSM 19163</strain>
    </source>
</reference>
<feature type="domain" description="Bacillithiol biosynthesis BshC C-terminal coiled-coil" evidence="4">
    <location>
        <begin position="378"/>
        <end position="507"/>
    </location>
</feature>
<dbReference type="EC" id="6.-.-.-" evidence="2"/>
<dbReference type="RefSeq" id="WP_183674126.1">
    <property type="nucleotide sequence ID" value="NZ_CBCRYX010000004.1"/>
</dbReference>
<dbReference type="GO" id="GO:0016874">
    <property type="term" value="F:ligase activity"/>
    <property type="evidence" value="ECO:0007669"/>
    <property type="project" value="UniProtKB-UniRule"/>
</dbReference>
<evidence type="ECO:0000256" key="1">
    <source>
        <dbReference type="ARBA" id="ARBA00022598"/>
    </source>
</evidence>
<dbReference type="Pfam" id="PF10079">
    <property type="entry name" value="Rossmann-like_BshC"/>
    <property type="match status" value="1"/>
</dbReference>
<dbReference type="InterPro" id="IPR055398">
    <property type="entry name" value="Rossmann-like_BshC"/>
</dbReference>
<feature type="domain" description="Bacillithiol biosynthesis BshC N-terminal Rossmann-like" evidence="3">
    <location>
        <begin position="22"/>
        <end position="373"/>
    </location>
</feature>
<evidence type="ECO:0000256" key="2">
    <source>
        <dbReference type="HAMAP-Rule" id="MF_01867"/>
    </source>
</evidence>
<keyword evidence="1 2" id="KW-0436">Ligase</keyword>
<evidence type="ECO:0000313" key="5">
    <source>
        <dbReference type="EMBL" id="MBB5176147.1"/>
    </source>
</evidence>
<dbReference type="PIRSF" id="PIRSF012535">
    <property type="entry name" value="UCP012535"/>
    <property type="match status" value="1"/>
</dbReference>
<accession>A0A9Q2D041</accession>
<dbReference type="InterPro" id="IPR055399">
    <property type="entry name" value="CC_BshC"/>
</dbReference>
<dbReference type="AlphaFoldDB" id="A0A9Q2D041"/>
<name>A0A9Q2D041_9STAP</name>
<dbReference type="Proteomes" id="UP000579136">
    <property type="component" value="Unassembled WGS sequence"/>
</dbReference>